<dbReference type="EMBL" id="VLXZ01000007">
    <property type="protein sequence ID" value="TSB46225.1"/>
    <property type="molecule type" value="Genomic_DNA"/>
</dbReference>
<evidence type="ECO:0008006" key="5">
    <source>
        <dbReference type="Google" id="ProtNLM"/>
    </source>
</evidence>
<proteinExistence type="predicted"/>
<evidence type="ECO:0000259" key="2">
    <source>
        <dbReference type="Pfam" id="PF14028"/>
    </source>
</evidence>
<evidence type="ECO:0000313" key="4">
    <source>
        <dbReference type="Proteomes" id="UP000318521"/>
    </source>
</evidence>
<dbReference type="Pfam" id="PF04738">
    <property type="entry name" value="Lant_dehydr_N"/>
    <property type="match status" value="1"/>
</dbReference>
<reference evidence="3 4" key="1">
    <citation type="submission" date="2019-07" db="EMBL/GenBank/DDBJ databases">
        <authorList>
            <person name="Park Y.J."/>
            <person name="Jeong S.E."/>
            <person name="Jung H.S."/>
        </authorList>
    </citation>
    <scope>NUCLEOTIDE SEQUENCE [LARGE SCALE GENOMIC DNA]</scope>
    <source>
        <strain evidence="4">P16(2019)</strain>
    </source>
</reference>
<dbReference type="NCBIfam" id="TIGR03891">
    <property type="entry name" value="thiopep_ocin"/>
    <property type="match status" value="1"/>
</dbReference>
<dbReference type="InterPro" id="IPR023809">
    <property type="entry name" value="Thiopep_bacteriocin_synth_dom"/>
</dbReference>
<accession>A0A553ZXU4</accession>
<dbReference type="OrthoDB" id="1273722at2"/>
<feature type="domain" description="Lantibiotic dehydratase N-terminal" evidence="1">
    <location>
        <begin position="48"/>
        <end position="704"/>
    </location>
</feature>
<protein>
    <recommendedName>
        <fullName evidence="5">Lantibiotic dehydratase</fullName>
    </recommendedName>
</protein>
<organism evidence="3 4">
    <name type="scientific">Alkalicoccobacillus porphyridii</name>
    <dbReference type="NCBI Taxonomy" id="2597270"/>
    <lineage>
        <taxon>Bacteria</taxon>
        <taxon>Bacillati</taxon>
        <taxon>Bacillota</taxon>
        <taxon>Bacilli</taxon>
        <taxon>Bacillales</taxon>
        <taxon>Bacillaceae</taxon>
        <taxon>Alkalicoccobacillus</taxon>
    </lineage>
</organism>
<sequence>MKMVKSDQLLFEPVDTFLLRAPLLSLSHDHRKASNVDIIPILKEYINRAEIREAIAVASPNLFQSLDKIYGSPNAKKTRNTISSLLKFLIRMSSRPTPFGLFSGITVGELGPDTVGKIATIDKHQKRARPDMEWLLGLVCKIEGEPLIADKLNVFFNDAVYKTTDRVYLHYFSNCGQLRNNANQERKDNISIKKTKVVEYVQSVSKDPISISELMKQLHLKYPGASNKDIQSLIWNLFKQEFLISELRPPLVNCSPLSYVIEILERIPEAKQINSILKEIESDIEVYNQMPLGEGLNFLHRLTKKMQDIQPNKQPLQVDLRLACTEKIRMNHTIGAHAANAAEWMWRLSKNEIGIEHLREYHVEFLEKYGVNREISLLDLLSDEKGLGAPPTYKYPLSTKPTKASQVQSTHPLLMEKYIQCLRENKKEIKLTSSDREKLMDMETDDIFAPNSGELFIEVLASSSEEIDKGNYQLLIGNNIGSQELGQTFGRFTDMMETNEKMDLMKEQQKIEKIFTDDETEYVELSFLPQSGRSSNVSITQSFRNLHTAIATNTNIQNEKLLIEDIMVGATLGRFYLKSKKSNKRLVFTSNNMFNYVNAPNCFRFIREVSLEDVKGIQGMHLGILREFAFIPRITTDKVILSPAVWKLNDQTDGLSDFSVPIDQWVETFSGWMEKMQVPDWVFMAYGDNRLYINLKNRNHLYELRSELRRRGRVQLQEVIGDYANKQWLKSPLGNHNAECIIPFKKKHHVPAKPTVNINTVVETPLEHREKEPGSDWLYVKLYGPVYKQPKLIFEQIQILVEEVENRNAIKSWFFIRYHDNEHHVRLRFSGEPKMLLSEVIPLLQNWYLTQRQVGNLKKFVIEPYEREIERYGGLLLMPLMESYFEKDSVLTAKLLELNNKQTFKEPLELVASMYIIYFLTMYGWSHRKQLEWICRWGEEQEYSKEFRPYRNEILKTLDKDENWKTLREQKPLLFSLFTKNKNIIQEISDYVTEESITTTEERLIGSLIHMHCNRLLGTDRDREKKAMAFVRQIIESQKHWEQTKRTIIKQ</sequence>
<keyword evidence="4" id="KW-1185">Reference proteome</keyword>
<evidence type="ECO:0000313" key="3">
    <source>
        <dbReference type="EMBL" id="TSB46225.1"/>
    </source>
</evidence>
<dbReference type="RefSeq" id="WP_143849119.1">
    <property type="nucleotide sequence ID" value="NZ_VLXZ01000007.1"/>
</dbReference>
<evidence type="ECO:0000259" key="1">
    <source>
        <dbReference type="Pfam" id="PF04738"/>
    </source>
</evidence>
<dbReference type="InterPro" id="IPR006827">
    <property type="entry name" value="Lant_deHydtase_N"/>
</dbReference>
<dbReference type="Proteomes" id="UP000318521">
    <property type="component" value="Unassembled WGS sequence"/>
</dbReference>
<gene>
    <name evidence="3" type="ORF">FN960_12755</name>
</gene>
<comment type="caution">
    <text evidence="3">The sequence shown here is derived from an EMBL/GenBank/DDBJ whole genome shotgun (WGS) entry which is preliminary data.</text>
</comment>
<dbReference type="AlphaFoldDB" id="A0A553ZXU4"/>
<feature type="domain" description="Thiopeptide-type bacteriocin biosynthesis" evidence="2">
    <location>
        <begin position="777"/>
        <end position="1033"/>
    </location>
</feature>
<name>A0A553ZXU4_9BACI</name>
<dbReference type="Pfam" id="PF14028">
    <property type="entry name" value="Lant_dehydr_C"/>
    <property type="match status" value="1"/>
</dbReference>